<evidence type="ECO:0000256" key="5">
    <source>
        <dbReference type="ARBA" id="ARBA00022723"/>
    </source>
</evidence>
<dbReference type="InterPro" id="IPR019786">
    <property type="entry name" value="Zinc_finger_PHD-type_CS"/>
</dbReference>
<sequence length="850" mass="94969">MDSGPSWKDKLSQFRIKELKDVLTKLARPKQGKKQDLMERILALISAGDQSSKVHGFEKNNFPSKNEIVKIIDDTYRKMQINGANDLASKSHGSSDFNIVKPKEEVAYSYKHDVKVRCICGIASNTLASNAQSLLKCEDAQCMIWQHINCVIVPDNQEHCVLPEIPSQFYCEICRINRADPFWVTLGHPLHATKLNKSNHGPDGTLTVQTTERTFQLSKTDREVLQRTDFDLQVWCILLNDKVPFRMQWPQFIEVTVNGLPIRTINRPGSQLLGINGRDDGPIITTCSREGGNKISLSQADARVFCFGIRLTKRKTLQQVLNMVPKESEGEIFEDALSRVRRCICGGNTEKCVDSDSDIEVVADNVPVNLRCPMSGARMKIAGRFKPCVHMGCFDLETFVELNQRSKKWQCPICLKNYTLENIIIDPYFNRITSLLRECGEDVNEIEVKPDGSWRVKNETEHKELGQWHLPDGSLCTFAKTEMKPELETMKQIKQEGFSDGPTNTNIKLKRNRNGIWKVCKPGHLPSEKYEPNNILISNSPTGNYRDGEDRSVNQGAVPYDFSINTKDRNNTLPKNPNVIVLDSDSEDELTGNSPNIRFDNPNSLPNSRPVISEAYINDHGACTSVMNPIVNCPEYGMPYWPLESCPQPGSGYQFFDTDVPPDAMSNVLPDSLGCQTVGGYESTPDGGRENSLFMEDIPTCHGTEINGTLVDNLAFVNDDPSLQIFLPTRHADVSMQADNNEHADVSNGIKTDDWISLRLGAAGSSQGQSSTADGLVRGHHVPSRGIRGGRSESLVDSDSFHLSMNDDRSHNNVNLNTKQFDGPFSHPRQPRSVRPRVLLSINTDSGSDS</sequence>
<dbReference type="Proteomes" id="UP000036987">
    <property type="component" value="Unassembled WGS sequence"/>
</dbReference>
<evidence type="ECO:0000256" key="1">
    <source>
        <dbReference type="ARBA" id="ARBA00004123"/>
    </source>
</evidence>
<dbReference type="GO" id="GO:0008270">
    <property type="term" value="F:zinc ion binding"/>
    <property type="evidence" value="ECO:0007669"/>
    <property type="project" value="UniProtKB-KW"/>
</dbReference>
<comment type="pathway">
    <text evidence="2">Protein modification; protein sumoylation.</text>
</comment>
<dbReference type="SUPFAM" id="SSF68906">
    <property type="entry name" value="SAP domain"/>
    <property type="match status" value="1"/>
</dbReference>
<evidence type="ECO:0000259" key="13">
    <source>
        <dbReference type="PROSITE" id="PS51044"/>
    </source>
</evidence>
<comment type="similarity">
    <text evidence="3">Belongs to the PIAS family.</text>
</comment>
<dbReference type="STRING" id="29655.A0A0K9Q4K9"/>
<dbReference type="UniPathway" id="UPA00886"/>
<evidence type="ECO:0000256" key="6">
    <source>
        <dbReference type="ARBA" id="ARBA00022771"/>
    </source>
</evidence>
<evidence type="ECO:0000313" key="14">
    <source>
        <dbReference type="EMBL" id="KMZ75462.1"/>
    </source>
</evidence>
<evidence type="ECO:0000256" key="11">
    <source>
        <dbReference type="SAM" id="MobiDB-lite"/>
    </source>
</evidence>
<dbReference type="GO" id="GO:0005634">
    <property type="term" value="C:nucleus"/>
    <property type="evidence" value="ECO:0007669"/>
    <property type="project" value="UniProtKB-SubCell"/>
</dbReference>
<keyword evidence="15" id="KW-1185">Reference proteome</keyword>
<keyword evidence="14" id="KW-0436">Ligase</keyword>
<dbReference type="InterPro" id="IPR036361">
    <property type="entry name" value="SAP_dom_sf"/>
</dbReference>
<gene>
    <name evidence="14" type="ORF">ZOSMA_114G00590</name>
</gene>
<dbReference type="SMART" id="SM00513">
    <property type="entry name" value="SAP"/>
    <property type="match status" value="1"/>
</dbReference>
<dbReference type="InterPro" id="IPR004181">
    <property type="entry name" value="Znf_MIZ"/>
</dbReference>
<feature type="compositionally biased region" description="Polar residues" evidence="11">
    <location>
        <begin position="591"/>
        <end position="605"/>
    </location>
</feature>
<dbReference type="InterPro" id="IPR011011">
    <property type="entry name" value="Znf_FYVE_PHD"/>
</dbReference>
<dbReference type="GO" id="GO:0000785">
    <property type="term" value="C:chromatin"/>
    <property type="evidence" value="ECO:0000318"/>
    <property type="project" value="GO_Central"/>
</dbReference>
<dbReference type="PROSITE" id="PS01359">
    <property type="entry name" value="ZF_PHD_1"/>
    <property type="match status" value="1"/>
</dbReference>
<dbReference type="SUPFAM" id="SSF57903">
    <property type="entry name" value="FYVE/PHD zinc finger"/>
    <property type="match status" value="1"/>
</dbReference>
<reference evidence="15" key="1">
    <citation type="journal article" date="2016" name="Nature">
        <title>The genome of the seagrass Zostera marina reveals angiosperm adaptation to the sea.</title>
        <authorList>
            <person name="Olsen J.L."/>
            <person name="Rouze P."/>
            <person name="Verhelst B."/>
            <person name="Lin Y.-C."/>
            <person name="Bayer T."/>
            <person name="Collen J."/>
            <person name="Dattolo E."/>
            <person name="De Paoli E."/>
            <person name="Dittami S."/>
            <person name="Maumus F."/>
            <person name="Michel G."/>
            <person name="Kersting A."/>
            <person name="Lauritano C."/>
            <person name="Lohaus R."/>
            <person name="Toepel M."/>
            <person name="Tonon T."/>
            <person name="Vanneste K."/>
            <person name="Amirebrahimi M."/>
            <person name="Brakel J."/>
            <person name="Bostroem C."/>
            <person name="Chovatia M."/>
            <person name="Grimwood J."/>
            <person name="Jenkins J.W."/>
            <person name="Jueterbock A."/>
            <person name="Mraz A."/>
            <person name="Stam W.T."/>
            <person name="Tice H."/>
            <person name="Bornberg-Bauer E."/>
            <person name="Green P.J."/>
            <person name="Pearson G.A."/>
            <person name="Procaccini G."/>
            <person name="Duarte C.M."/>
            <person name="Schmutz J."/>
            <person name="Reusch T.B.H."/>
            <person name="Van de Peer Y."/>
        </authorList>
    </citation>
    <scope>NUCLEOTIDE SEQUENCE [LARGE SCALE GENOMIC DNA]</scope>
    <source>
        <strain evidence="15">cv. Finnish</strain>
    </source>
</reference>
<dbReference type="InterPro" id="IPR031141">
    <property type="entry name" value="SIZ1/2_SP-RING"/>
</dbReference>
<dbReference type="EMBL" id="LFYR01000167">
    <property type="protein sequence ID" value="KMZ75462.1"/>
    <property type="molecule type" value="Genomic_DNA"/>
</dbReference>
<accession>A0A0K9Q4K9</accession>
<dbReference type="PANTHER" id="PTHR10782:SF102">
    <property type="entry name" value="E3 SUMO-PROTEIN LIGASE SIZ1"/>
    <property type="match status" value="1"/>
</dbReference>
<dbReference type="InterPro" id="IPR001965">
    <property type="entry name" value="Znf_PHD"/>
</dbReference>
<dbReference type="Gene3D" id="1.10.720.30">
    <property type="entry name" value="SAP domain"/>
    <property type="match status" value="1"/>
</dbReference>
<dbReference type="OrthoDB" id="28127at2759"/>
<organism evidence="14 15">
    <name type="scientific">Zostera marina</name>
    <name type="common">Eelgrass</name>
    <dbReference type="NCBI Taxonomy" id="29655"/>
    <lineage>
        <taxon>Eukaryota</taxon>
        <taxon>Viridiplantae</taxon>
        <taxon>Streptophyta</taxon>
        <taxon>Embryophyta</taxon>
        <taxon>Tracheophyta</taxon>
        <taxon>Spermatophyta</taxon>
        <taxon>Magnoliopsida</taxon>
        <taxon>Liliopsida</taxon>
        <taxon>Zosteraceae</taxon>
        <taxon>Zostera</taxon>
    </lineage>
</organism>
<evidence type="ECO:0000259" key="12">
    <source>
        <dbReference type="PROSITE" id="PS50800"/>
    </source>
</evidence>
<dbReference type="PROSITE" id="PS51044">
    <property type="entry name" value="ZF_SP_RING"/>
    <property type="match status" value="1"/>
</dbReference>
<keyword evidence="6 10" id="KW-0863">Zinc-finger</keyword>
<comment type="caution">
    <text evidence="14">The sequence shown here is derived from an EMBL/GenBank/DDBJ whole genome shotgun (WGS) entry which is preliminary data.</text>
</comment>
<dbReference type="CDD" id="cd16792">
    <property type="entry name" value="SP-RING_Siz-like"/>
    <property type="match status" value="1"/>
</dbReference>
<dbReference type="GO" id="GO:0061665">
    <property type="term" value="F:SUMO ligase activity"/>
    <property type="evidence" value="ECO:0000318"/>
    <property type="project" value="GO_Central"/>
</dbReference>
<name>A0A0K9Q4K9_ZOSMR</name>
<feature type="region of interest" description="Disordered" evidence="11">
    <location>
        <begin position="585"/>
        <end position="605"/>
    </location>
</feature>
<dbReference type="Pfam" id="PF02891">
    <property type="entry name" value="zf-MIZ"/>
    <property type="match status" value="1"/>
</dbReference>
<dbReference type="InterPro" id="IPR013083">
    <property type="entry name" value="Znf_RING/FYVE/PHD"/>
</dbReference>
<proteinExistence type="inferred from homology"/>
<dbReference type="AlphaFoldDB" id="A0A0K9Q4K9"/>
<keyword evidence="9" id="KW-0539">Nucleus</keyword>
<evidence type="ECO:0000256" key="4">
    <source>
        <dbReference type="ARBA" id="ARBA00022679"/>
    </source>
</evidence>
<dbReference type="OMA" id="SCVIVPE"/>
<feature type="region of interest" description="Disordered" evidence="11">
    <location>
        <begin position="763"/>
        <end position="836"/>
    </location>
</feature>
<dbReference type="SMART" id="SM00249">
    <property type="entry name" value="PHD"/>
    <property type="match status" value="1"/>
</dbReference>
<keyword evidence="8" id="KW-0862">Zinc</keyword>
<evidence type="ECO:0000256" key="7">
    <source>
        <dbReference type="ARBA" id="ARBA00022786"/>
    </source>
</evidence>
<dbReference type="Gene3D" id="3.30.40.10">
    <property type="entry name" value="Zinc/RING finger domain, C3HC4 (zinc finger)"/>
    <property type="match status" value="2"/>
</dbReference>
<dbReference type="Pfam" id="PF02037">
    <property type="entry name" value="SAP"/>
    <property type="match status" value="1"/>
</dbReference>
<dbReference type="PROSITE" id="PS50800">
    <property type="entry name" value="SAP"/>
    <property type="match status" value="1"/>
</dbReference>
<evidence type="ECO:0000313" key="15">
    <source>
        <dbReference type="Proteomes" id="UP000036987"/>
    </source>
</evidence>
<protein>
    <submittedName>
        <fullName evidence="14">Putative Sumo ligase</fullName>
    </submittedName>
</protein>
<evidence type="ECO:0000256" key="8">
    <source>
        <dbReference type="ARBA" id="ARBA00022833"/>
    </source>
</evidence>
<dbReference type="PANTHER" id="PTHR10782">
    <property type="entry name" value="ZINC FINGER MIZ DOMAIN-CONTAINING PROTEIN"/>
    <property type="match status" value="1"/>
</dbReference>
<dbReference type="GO" id="GO:0016925">
    <property type="term" value="P:protein sumoylation"/>
    <property type="evidence" value="ECO:0000318"/>
    <property type="project" value="GO_Central"/>
</dbReference>
<evidence type="ECO:0000256" key="2">
    <source>
        <dbReference type="ARBA" id="ARBA00004718"/>
    </source>
</evidence>
<evidence type="ECO:0000256" key="9">
    <source>
        <dbReference type="ARBA" id="ARBA00023242"/>
    </source>
</evidence>
<comment type="subcellular location">
    <subcellularLocation>
        <location evidence="1">Nucleus</location>
    </subcellularLocation>
</comment>
<evidence type="ECO:0000256" key="3">
    <source>
        <dbReference type="ARBA" id="ARBA00005383"/>
    </source>
</evidence>
<evidence type="ECO:0000256" key="10">
    <source>
        <dbReference type="PROSITE-ProRule" id="PRU00452"/>
    </source>
</evidence>
<feature type="domain" description="SP-RING-type" evidence="13">
    <location>
        <begin position="355"/>
        <end position="438"/>
    </location>
</feature>
<keyword evidence="4" id="KW-0808">Transferase</keyword>
<keyword evidence="5" id="KW-0479">Metal-binding</keyword>
<keyword evidence="7" id="KW-0833">Ubl conjugation pathway</keyword>
<feature type="domain" description="SAP" evidence="12">
    <location>
        <begin position="11"/>
        <end position="45"/>
    </location>
</feature>
<dbReference type="GO" id="GO:0016874">
    <property type="term" value="F:ligase activity"/>
    <property type="evidence" value="ECO:0007669"/>
    <property type="project" value="UniProtKB-KW"/>
</dbReference>
<dbReference type="InterPro" id="IPR003034">
    <property type="entry name" value="SAP_dom"/>
</dbReference>